<dbReference type="Proteomes" id="UP000554054">
    <property type="component" value="Unassembled WGS sequence"/>
</dbReference>
<evidence type="ECO:0000313" key="2">
    <source>
        <dbReference type="Proteomes" id="UP000554054"/>
    </source>
</evidence>
<name>A0A852VQI1_9MICO</name>
<dbReference type="RefSeq" id="WP_185991941.1">
    <property type="nucleotide sequence ID" value="NZ_JACCAE010000001.1"/>
</dbReference>
<organism evidence="1 2">
    <name type="scientific">Janibacter cremeus</name>
    <dbReference type="NCBI Taxonomy" id="1285192"/>
    <lineage>
        <taxon>Bacteria</taxon>
        <taxon>Bacillati</taxon>
        <taxon>Actinomycetota</taxon>
        <taxon>Actinomycetes</taxon>
        <taxon>Micrococcales</taxon>
        <taxon>Intrasporangiaceae</taxon>
        <taxon>Janibacter</taxon>
    </lineage>
</organism>
<proteinExistence type="predicted"/>
<reference evidence="1 2" key="1">
    <citation type="submission" date="2020-07" db="EMBL/GenBank/DDBJ databases">
        <title>Sequencing the genomes of 1000 actinobacteria strains.</title>
        <authorList>
            <person name="Klenk H.-P."/>
        </authorList>
    </citation>
    <scope>NUCLEOTIDE SEQUENCE [LARGE SCALE GENOMIC DNA]</scope>
    <source>
        <strain evidence="1 2">DSM 26154</strain>
    </source>
</reference>
<gene>
    <name evidence="1" type="ORF">BJY20_002604</name>
</gene>
<protein>
    <submittedName>
        <fullName evidence="1">Uncharacterized protein</fullName>
    </submittedName>
</protein>
<sequence length="97" mass="10977">MKRSEQLEAEFLALDSDAAKWNAARTEVWSAEMSLKSTRSKAPQWADMPDIADSRERGAVERLEAARAHLSTLRTPAETLMRRMALINAIYEAEERA</sequence>
<accession>A0A852VQI1</accession>
<dbReference type="AlphaFoldDB" id="A0A852VQI1"/>
<keyword evidence="2" id="KW-1185">Reference proteome</keyword>
<comment type="caution">
    <text evidence="1">The sequence shown here is derived from an EMBL/GenBank/DDBJ whole genome shotgun (WGS) entry which is preliminary data.</text>
</comment>
<dbReference type="EMBL" id="JACCAE010000001">
    <property type="protein sequence ID" value="NYF99212.1"/>
    <property type="molecule type" value="Genomic_DNA"/>
</dbReference>
<evidence type="ECO:0000313" key="1">
    <source>
        <dbReference type="EMBL" id="NYF99212.1"/>
    </source>
</evidence>